<dbReference type="InterPro" id="IPR006439">
    <property type="entry name" value="HAD-SF_hydro_IA"/>
</dbReference>
<dbReference type="InterPro" id="IPR023198">
    <property type="entry name" value="PGP-like_dom2"/>
</dbReference>
<dbReference type="Proteomes" id="UP000219440">
    <property type="component" value="Unassembled WGS sequence"/>
</dbReference>
<dbReference type="SFLD" id="SFLDS00003">
    <property type="entry name" value="Haloacid_Dehalogenase"/>
    <property type="match status" value="1"/>
</dbReference>
<evidence type="ECO:0000256" key="2">
    <source>
        <dbReference type="ARBA" id="ARBA00022801"/>
    </source>
</evidence>
<keyword evidence="4" id="KW-1185">Reference proteome</keyword>
<dbReference type="PANTHER" id="PTHR43316">
    <property type="entry name" value="HYDROLASE, HALOACID DELAHOGENASE-RELATED"/>
    <property type="match status" value="1"/>
</dbReference>
<dbReference type="SUPFAM" id="SSF56784">
    <property type="entry name" value="HAD-like"/>
    <property type="match status" value="1"/>
</dbReference>
<dbReference type="Gene3D" id="3.40.50.1000">
    <property type="entry name" value="HAD superfamily/HAD-like"/>
    <property type="match status" value="1"/>
</dbReference>
<dbReference type="RefSeq" id="WP_097060120.1">
    <property type="nucleotide sequence ID" value="NZ_BMLC01000001.1"/>
</dbReference>
<dbReference type="NCBIfam" id="TIGR01493">
    <property type="entry name" value="HAD-SF-IA-v2"/>
    <property type="match status" value="1"/>
</dbReference>
<sequence>MKPQPAVIIFDVNETLSDMSPMASRFEDVGAPGHLARAWFAALLRDGFALAASGDSAKFAVVGAELLRDVFRGVTLDRDIDDAVAHVMSGLGQLELHPDVAGGVRGLSGAGFRLVTLTNGSNQLAETMFSAAGIRGEFEALLTVEDAPAWKPVRSAYEYAAEICGVEPHEMLMVAVHPWDIHGAARAGLQTAWVNRSGAAYPSYFAAPGQVVGSMQELSESLSAQG</sequence>
<protein>
    <submittedName>
        <fullName evidence="3">2-haloacid dehalogenase</fullName>
    </submittedName>
</protein>
<proteinExistence type="inferred from homology"/>
<dbReference type="PANTHER" id="PTHR43316:SF3">
    <property type="entry name" value="HALOACID DEHALOGENASE, TYPE II (AFU_ORTHOLOGUE AFUA_2G07750)-RELATED"/>
    <property type="match status" value="1"/>
</dbReference>
<dbReference type="OrthoDB" id="3774052at2"/>
<dbReference type="NCBIfam" id="TIGR01428">
    <property type="entry name" value="HAD_type_II"/>
    <property type="match status" value="1"/>
</dbReference>
<reference evidence="3 4" key="1">
    <citation type="submission" date="2017-09" db="EMBL/GenBank/DDBJ databases">
        <authorList>
            <person name="Ehlers B."/>
            <person name="Leendertz F.H."/>
        </authorList>
    </citation>
    <scope>NUCLEOTIDE SEQUENCE [LARGE SCALE GENOMIC DNA]</scope>
    <source>
        <strain evidence="3 4">CGMCC 1.05381</strain>
    </source>
</reference>
<dbReference type="Gene3D" id="1.10.150.240">
    <property type="entry name" value="Putative phosphatase, domain 2"/>
    <property type="match status" value="1"/>
</dbReference>
<dbReference type="CDD" id="cd02588">
    <property type="entry name" value="HAD_L2-DEX"/>
    <property type="match status" value="1"/>
</dbReference>
<dbReference type="InterPro" id="IPR006328">
    <property type="entry name" value="2-HAD"/>
</dbReference>
<dbReference type="AlphaFoldDB" id="A0A2C8Z782"/>
<gene>
    <name evidence="3" type="ORF">SAMN06296378_0975</name>
</gene>
<dbReference type="SFLD" id="SFLDG01129">
    <property type="entry name" value="C1.5:_HAD__Beta-PGM__Phosphata"/>
    <property type="match status" value="1"/>
</dbReference>
<dbReference type="InterPro" id="IPR023214">
    <property type="entry name" value="HAD_sf"/>
</dbReference>
<evidence type="ECO:0000313" key="3">
    <source>
        <dbReference type="EMBL" id="SOE59700.1"/>
    </source>
</evidence>
<dbReference type="InterPro" id="IPR051540">
    <property type="entry name" value="S-2-haloacid_dehalogenase"/>
</dbReference>
<comment type="similarity">
    <text evidence="1">Belongs to the HAD-like hydrolase superfamily. S-2-haloalkanoic acid dehalogenase family.</text>
</comment>
<evidence type="ECO:0000256" key="1">
    <source>
        <dbReference type="ARBA" id="ARBA00008106"/>
    </source>
</evidence>
<dbReference type="PRINTS" id="PR00413">
    <property type="entry name" value="HADHALOGNASE"/>
</dbReference>
<organism evidence="3 4">
    <name type="scientific">Salinibacterium xinjiangense</name>
    <dbReference type="NCBI Taxonomy" id="386302"/>
    <lineage>
        <taxon>Bacteria</taxon>
        <taxon>Bacillati</taxon>
        <taxon>Actinomycetota</taxon>
        <taxon>Actinomycetes</taxon>
        <taxon>Micrococcales</taxon>
        <taxon>Microbacteriaceae</taxon>
        <taxon>Salinibacterium</taxon>
    </lineage>
</organism>
<dbReference type="EMBL" id="OCST01000002">
    <property type="protein sequence ID" value="SOE59700.1"/>
    <property type="molecule type" value="Genomic_DNA"/>
</dbReference>
<dbReference type="InterPro" id="IPR036412">
    <property type="entry name" value="HAD-like_sf"/>
</dbReference>
<dbReference type="Pfam" id="PF00702">
    <property type="entry name" value="Hydrolase"/>
    <property type="match status" value="1"/>
</dbReference>
<dbReference type="GO" id="GO:0019120">
    <property type="term" value="F:hydrolase activity, acting on acid halide bonds, in C-halide compounds"/>
    <property type="evidence" value="ECO:0007669"/>
    <property type="project" value="InterPro"/>
</dbReference>
<accession>A0A2C8Z782</accession>
<name>A0A2C8Z782_9MICO</name>
<evidence type="ECO:0000313" key="4">
    <source>
        <dbReference type="Proteomes" id="UP000219440"/>
    </source>
</evidence>
<keyword evidence="2" id="KW-0378">Hydrolase</keyword>